<evidence type="ECO:0000256" key="3">
    <source>
        <dbReference type="ARBA" id="ARBA00022596"/>
    </source>
</evidence>
<keyword evidence="6" id="KW-0408">Iron</keyword>
<reference evidence="7" key="1">
    <citation type="submission" date="2015-07" db="EMBL/GenBank/DDBJ databases">
        <title>Draft Genome Sequences of Anaerolinea thermolimosa IMO-1, Bellilinea caldifistulae GOMI-1, Leptolinea tardivitalis YMTK-2, Levilinea saccharolytica KIBI-1,Longilinea arvoryzae KOME-1, Previously Described as Members of the Anaerolineaceae (Chloroflexi).</title>
        <authorList>
            <person name="Sekiguchi Y."/>
            <person name="Ohashi A."/>
            <person name="Matsuura N."/>
            <person name="Tourlousse M.D."/>
        </authorList>
    </citation>
    <scope>NUCLEOTIDE SEQUENCE [LARGE SCALE GENOMIC DNA]</scope>
    <source>
        <strain evidence="7">KOME-1</strain>
    </source>
</reference>
<feature type="binding site" evidence="6">
    <location>
        <position position="65"/>
    </location>
    <ligand>
        <name>Fe cation</name>
        <dbReference type="ChEBI" id="CHEBI:24875"/>
    </ligand>
</feature>
<evidence type="ECO:0000256" key="1">
    <source>
        <dbReference type="ARBA" id="ARBA00001967"/>
    </source>
</evidence>
<keyword evidence="5" id="KW-0560">Oxidoreductase</keyword>
<dbReference type="Gene3D" id="1.10.645.10">
    <property type="entry name" value="Cytochrome-c3 Hydrogenase, chain B"/>
    <property type="match status" value="1"/>
</dbReference>
<feature type="binding site" evidence="6">
    <location>
        <position position="446"/>
    </location>
    <ligand>
        <name>Fe cation</name>
        <dbReference type="ChEBI" id="CHEBI:24875"/>
    </ligand>
</feature>
<sequence>MTQIINIDHVTRIEGHATVNLILNEHGDVQDAQVSVTQVRGFEKFVEGRPFYEMPSLTARTCGICPVSHEIAASKACDQILSVRIPETAIALRKILNLAQIIQSHALNFFYLSSPDLLLGMNSDPAKRNILGVAEKDPQIVRDGIRLRQFGQQTIERMAGKRIHPAWVVPGGVASPLDPAVREVILSEIPEMMTIIKRTLDWFKRSMDQYQEYIRTFANFPSLFLGLVSKDGRLEHYHGYIRVVTPRGSILADQLDPVDFNSYIGEAVEPWTYLKFPYYKPAGYPDGMYRVGPLARMNIANECGTPMADQELAEFHCLDKGAVLSSFHYHYARLIEILYGIERIEQLLNEPDILSKNVRAQAGVNNLEGIGVSEAPRGTLFHHYKVNEDGLVEKANMIIASGNNNLAMNKGVLQVARHFVRSDKLTEGMLNTVEAVIRAFDPCLACSTHAAGEMPLDVQLRSPEGTVIDRIARG</sequence>
<keyword evidence="8" id="KW-1185">Reference proteome</keyword>
<keyword evidence="3 6" id="KW-0533">Nickel</keyword>
<dbReference type="InterPro" id="IPR001501">
    <property type="entry name" value="Ni-dep_hyd_lsu"/>
</dbReference>
<name>A0A0S7BKH2_9CHLR</name>
<proteinExistence type="inferred from homology"/>
<dbReference type="AlphaFoldDB" id="A0A0S7BKH2"/>
<dbReference type="RefSeq" id="WP_075073589.1">
    <property type="nucleotide sequence ID" value="NZ_DF967972.1"/>
</dbReference>
<keyword evidence="4 6" id="KW-0479">Metal-binding</keyword>
<dbReference type="OrthoDB" id="9761717at2"/>
<dbReference type="Proteomes" id="UP000055060">
    <property type="component" value="Unassembled WGS sequence"/>
</dbReference>
<feature type="binding site" evidence="6">
    <location>
        <position position="443"/>
    </location>
    <ligand>
        <name>Ni(2+)</name>
        <dbReference type="ChEBI" id="CHEBI:49786"/>
    </ligand>
</feature>
<organism evidence="7">
    <name type="scientific">Longilinea arvoryzae</name>
    <dbReference type="NCBI Taxonomy" id="360412"/>
    <lineage>
        <taxon>Bacteria</taxon>
        <taxon>Bacillati</taxon>
        <taxon>Chloroflexota</taxon>
        <taxon>Anaerolineae</taxon>
        <taxon>Anaerolineales</taxon>
        <taxon>Anaerolineaceae</taxon>
        <taxon>Longilinea</taxon>
    </lineage>
</organism>
<evidence type="ECO:0000256" key="2">
    <source>
        <dbReference type="ARBA" id="ARBA00009292"/>
    </source>
</evidence>
<dbReference type="EMBL" id="DF967972">
    <property type="protein sequence ID" value="GAP14321.1"/>
    <property type="molecule type" value="Genomic_DNA"/>
</dbReference>
<evidence type="ECO:0000256" key="5">
    <source>
        <dbReference type="ARBA" id="ARBA00023002"/>
    </source>
</evidence>
<gene>
    <name evidence="7" type="ORF">LARV_02088</name>
</gene>
<comment type="similarity">
    <text evidence="2">Belongs to the [NiFe]/[NiFeSe] hydrogenase large subunit family.</text>
</comment>
<dbReference type="PROSITE" id="PS00508">
    <property type="entry name" value="NI_HGENASE_L_2"/>
    <property type="match status" value="1"/>
</dbReference>
<dbReference type="SUPFAM" id="SSF56762">
    <property type="entry name" value="HydB/Nqo4-like"/>
    <property type="match status" value="1"/>
</dbReference>
<feature type="binding site" evidence="6">
    <location>
        <position position="397"/>
    </location>
    <ligand>
        <name>Mg(2+)</name>
        <dbReference type="ChEBI" id="CHEBI:18420"/>
    </ligand>
</feature>
<dbReference type="GO" id="GO:0016151">
    <property type="term" value="F:nickel cation binding"/>
    <property type="evidence" value="ECO:0007669"/>
    <property type="project" value="InterPro"/>
</dbReference>
<feature type="binding site" evidence="6">
    <location>
        <position position="449"/>
    </location>
    <ligand>
        <name>Mg(2+)</name>
        <dbReference type="ChEBI" id="CHEBI:18420"/>
    </ligand>
</feature>
<feature type="binding site" evidence="6">
    <location>
        <position position="62"/>
    </location>
    <ligand>
        <name>Mg(2+)</name>
        <dbReference type="ChEBI" id="CHEBI:18420"/>
    </ligand>
</feature>
<dbReference type="InterPro" id="IPR029014">
    <property type="entry name" value="NiFe-Hase_large"/>
</dbReference>
<dbReference type="PANTHER" id="PTHR43600:SF2">
    <property type="entry name" value="F420-NON-REDUCING HYDROGENASE VHU SUBUNIT A"/>
    <property type="match status" value="1"/>
</dbReference>
<feature type="binding site" evidence="6">
    <location>
        <position position="65"/>
    </location>
    <ligand>
        <name>Ni(2+)</name>
        <dbReference type="ChEBI" id="CHEBI:49786"/>
    </ligand>
</feature>
<feature type="binding site" evidence="6">
    <location>
        <position position="43"/>
    </location>
    <ligand>
        <name>Mg(2+)</name>
        <dbReference type="ChEBI" id="CHEBI:18420"/>
    </ligand>
</feature>
<evidence type="ECO:0000256" key="4">
    <source>
        <dbReference type="ARBA" id="ARBA00022723"/>
    </source>
</evidence>
<comment type="cofactor">
    <cofactor evidence="6">
        <name>Fe cation</name>
        <dbReference type="ChEBI" id="CHEBI:24875"/>
    </cofactor>
</comment>
<comment type="cofactor">
    <cofactor evidence="1 6">
        <name>Ni(2+)</name>
        <dbReference type="ChEBI" id="CHEBI:49786"/>
    </cofactor>
</comment>
<protein>
    <submittedName>
        <fullName evidence="7">NAD(P)-dependent nickel-iron dehydrogenase catalytic subunit</fullName>
    </submittedName>
</protein>
<evidence type="ECO:0000313" key="8">
    <source>
        <dbReference type="Proteomes" id="UP000055060"/>
    </source>
</evidence>
<keyword evidence="6" id="KW-0460">Magnesium</keyword>
<dbReference type="Pfam" id="PF00374">
    <property type="entry name" value="NiFeSe_Hases"/>
    <property type="match status" value="2"/>
</dbReference>
<dbReference type="PANTHER" id="PTHR43600">
    <property type="entry name" value="COENZYME F420 HYDROGENASE, SUBUNIT ALPHA"/>
    <property type="match status" value="1"/>
</dbReference>
<dbReference type="InterPro" id="IPR018194">
    <property type="entry name" value="Ni-dep_hyd_lsu_Ni_BS"/>
</dbReference>
<dbReference type="GO" id="GO:0008901">
    <property type="term" value="F:ferredoxin hydrogenase activity"/>
    <property type="evidence" value="ECO:0007669"/>
    <property type="project" value="InterPro"/>
</dbReference>
<evidence type="ECO:0000256" key="6">
    <source>
        <dbReference type="PIRSR" id="PIRSR601501-1"/>
    </source>
</evidence>
<evidence type="ECO:0000313" key="7">
    <source>
        <dbReference type="EMBL" id="GAP14321.1"/>
    </source>
</evidence>
<dbReference type="STRING" id="360412.LARV_02088"/>
<accession>A0A0S7BKH2</accession>